<dbReference type="InterPro" id="IPR037626">
    <property type="entry name" value="NUP37"/>
</dbReference>
<sequence length="77" mass="8550">MKQDATRNAAYVVDCEDYVHVVEFNLFESGDSGNVIAYGGSNYVVIGMCTFQEEEADIDGIQYTTLQTFQHGVRSMA</sequence>
<accession>A0A485N2R9</accession>
<dbReference type="EMBL" id="CAAGRJ010009021">
    <property type="protein sequence ID" value="VFV26737.1"/>
    <property type="molecule type" value="Genomic_DNA"/>
</dbReference>
<organism evidence="1 2">
    <name type="scientific">Lynx pardinus</name>
    <name type="common">Iberian lynx</name>
    <name type="synonym">Felis pardina</name>
    <dbReference type="NCBI Taxonomy" id="191816"/>
    <lineage>
        <taxon>Eukaryota</taxon>
        <taxon>Metazoa</taxon>
        <taxon>Chordata</taxon>
        <taxon>Craniata</taxon>
        <taxon>Vertebrata</taxon>
        <taxon>Euteleostomi</taxon>
        <taxon>Mammalia</taxon>
        <taxon>Eutheria</taxon>
        <taxon>Laurasiatheria</taxon>
        <taxon>Carnivora</taxon>
        <taxon>Feliformia</taxon>
        <taxon>Felidae</taxon>
        <taxon>Felinae</taxon>
        <taxon>Lynx</taxon>
    </lineage>
</organism>
<evidence type="ECO:0000313" key="1">
    <source>
        <dbReference type="EMBL" id="VFV26737.1"/>
    </source>
</evidence>
<reference evidence="1 2" key="1">
    <citation type="submission" date="2019-01" db="EMBL/GenBank/DDBJ databases">
        <authorList>
            <person name="Alioto T."/>
            <person name="Alioto T."/>
        </authorList>
    </citation>
    <scope>NUCLEOTIDE SEQUENCE [LARGE SCALE GENOMIC DNA]</scope>
</reference>
<dbReference type="PANTHER" id="PTHR22806">
    <property type="entry name" value="NUCLEOPORIN NUP37 P37 -RELATED"/>
    <property type="match status" value="1"/>
</dbReference>
<dbReference type="AlphaFoldDB" id="A0A485N2R9"/>
<keyword evidence="2" id="KW-1185">Reference proteome</keyword>
<proteinExistence type="predicted"/>
<name>A0A485N2R9_LYNPA</name>
<evidence type="ECO:0000313" key="2">
    <source>
        <dbReference type="Proteomes" id="UP000386466"/>
    </source>
</evidence>
<dbReference type="GO" id="GO:0031080">
    <property type="term" value="C:nuclear pore outer ring"/>
    <property type="evidence" value="ECO:0007669"/>
    <property type="project" value="InterPro"/>
</dbReference>
<protein>
    <submittedName>
        <fullName evidence="1">Nucleoporin nup37</fullName>
    </submittedName>
</protein>
<dbReference type="PANTHER" id="PTHR22806:SF0">
    <property type="entry name" value="NUCLEOPORIN NUP37"/>
    <property type="match status" value="1"/>
</dbReference>
<dbReference type="Proteomes" id="UP000386466">
    <property type="component" value="Unassembled WGS sequence"/>
</dbReference>
<gene>
    <name evidence="1" type="ORF">LYPA_23C015074</name>
</gene>